<dbReference type="Pfam" id="PF13568">
    <property type="entry name" value="OMP_b-brl_2"/>
    <property type="match status" value="1"/>
</dbReference>
<dbReference type="RefSeq" id="WP_176909812.1">
    <property type="nucleotide sequence ID" value="NZ_JABKAU010000042.1"/>
</dbReference>
<evidence type="ECO:0000256" key="2">
    <source>
        <dbReference type="SAM" id="SignalP"/>
    </source>
</evidence>
<comment type="caution">
    <text evidence="4">The sequence shown here is derived from an EMBL/GenBank/DDBJ whole genome shotgun (WGS) entry which is preliminary data.</text>
</comment>
<accession>A0A7Y7U7V8</accession>
<feature type="domain" description="Outer membrane protein beta-barrel" evidence="3">
    <location>
        <begin position="46"/>
        <end position="210"/>
    </location>
</feature>
<evidence type="ECO:0000256" key="1">
    <source>
        <dbReference type="SAM" id="MobiDB-lite"/>
    </source>
</evidence>
<dbReference type="Proteomes" id="UP000565521">
    <property type="component" value="Unassembled WGS sequence"/>
</dbReference>
<feature type="signal peptide" evidence="2">
    <location>
        <begin position="1"/>
        <end position="22"/>
    </location>
</feature>
<dbReference type="EMBL" id="JABKAU010000042">
    <property type="protein sequence ID" value="NVO32955.1"/>
    <property type="molecule type" value="Genomic_DNA"/>
</dbReference>
<evidence type="ECO:0000313" key="5">
    <source>
        <dbReference type="Proteomes" id="UP000565521"/>
    </source>
</evidence>
<sequence>MKNLTLPLTLATGLLLSVPALAQTTGPDGVRSSTDYPATSGGSDSRNTGFGIKGGFTAAHFRGDDKKNYSDEGVYNTFHAGVYAQYGFSDKFSIQPELLYSRQGFAGNNGLPNAQGQTVNGAYDTRLDYVQVPVLLVYNIFDNVSIHAGPQVSLLTKVQENGVERKLANEGGKFSYAYKSLDYGLATGIEARVGPARIGGRYVAGFNDIIEDQDFNKTGNRALTNIKNGAFQVYVGIGFNR</sequence>
<feature type="chain" id="PRO_5031341317" evidence="2">
    <location>
        <begin position="23"/>
        <end position="241"/>
    </location>
</feature>
<keyword evidence="2" id="KW-0732">Signal</keyword>
<feature type="region of interest" description="Disordered" evidence="1">
    <location>
        <begin position="26"/>
        <end position="47"/>
    </location>
</feature>
<reference evidence="4 5" key="1">
    <citation type="submission" date="2020-05" db="EMBL/GenBank/DDBJ databases">
        <title>Hymenobacter terrestris sp. nov. and Hymenobacter lapidiphilus sp. nov., isolated from regoliths in Antarctica.</title>
        <authorList>
            <person name="Sedlacek I."/>
            <person name="Pantucek R."/>
            <person name="Zeman M."/>
            <person name="Holochova P."/>
            <person name="Kralova S."/>
            <person name="Stankova E."/>
            <person name="Sedo O."/>
            <person name="Micenkova L."/>
            <person name="Svec P."/>
            <person name="Gupta V."/>
            <person name="Sood U."/>
            <person name="Korpole U.S."/>
            <person name="Lal R."/>
        </authorList>
    </citation>
    <scope>NUCLEOTIDE SEQUENCE [LARGE SCALE GENOMIC DNA]</scope>
    <source>
        <strain evidence="4 5">P5342</strain>
    </source>
</reference>
<keyword evidence="5" id="KW-1185">Reference proteome</keyword>
<gene>
    <name evidence="4" type="ORF">HW554_17200</name>
</gene>
<dbReference type="AlphaFoldDB" id="A0A7Y7U7V8"/>
<proteinExistence type="predicted"/>
<protein>
    <submittedName>
        <fullName evidence="4">PorT family protein</fullName>
    </submittedName>
</protein>
<evidence type="ECO:0000313" key="4">
    <source>
        <dbReference type="EMBL" id="NVO32955.1"/>
    </source>
</evidence>
<name>A0A7Y7U7V8_9BACT</name>
<dbReference type="InterPro" id="IPR025665">
    <property type="entry name" value="Beta-barrel_OMP_2"/>
</dbReference>
<organism evidence="4 5">
    <name type="scientific">Hymenobacter lapidiphilus</name>
    <dbReference type="NCBI Taxonomy" id="2608003"/>
    <lineage>
        <taxon>Bacteria</taxon>
        <taxon>Pseudomonadati</taxon>
        <taxon>Bacteroidota</taxon>
        <taxon>Cytophagia</taxon>
        <taxon>Cytophagales</taxon>
        <taxon>Hymenobacteraceae</taxon>
        <taxon>Hymenobacter</taxon>
    </lineage>
</organism>
<evidence type="ECO:0000259" key="3">
    <source>
        <dbReference type="Pfam" id="PF13568"/>
    </source>
</evidence>